<dbReference type="CDD" id="cd09274">
    <property type="entry name" value="RNase_HI_RT_Ty3"/>
    <property type="match status" value="1"/>
</dbReference>
<keyword evidence="12" id="KW-0460">Magnesium</keyword>
<dbReference type="Gene3D" id="2.40.50.40">
    <property type="match status" value="1"/>
</dbReference>
<evidence type="ECO:0000256" key="8">
    <source>
        <dbReference type="ARBA" id="ARBA00022723"/>
    </source>
</evidence>
<dbReference type="GO" id="GO:0006310">
    <property type="term" value="P:DNA recombination"/>
    <property type="evidence" value="ECO:0007669"/>
    <property type="project" value="UniProtKB-KW"/>
</dbReference>
<dbReference type="InterPro" id="IPR001584">
    <property type="entry name" value="Integrase_cat-core"/>
</dbReference>
<dbReference type="InterPro" id="IPR023780">
    <property type="entry name" value="Chromo_domain"/>
</dbReference>
<evidence type="ECO:0000259" key="22">
    <source>
        <dbReference type="PROSITE" id="PS50878"/>
    </source>
</evidence>
<dbReference type="SUPFAM" id="SSF53098">
    <property type="entry name" value="Ribonuclease H-like"/>
    <property type="match status" value="1"/>
</dbReference>
<dbReference type="SMART" id="SM00298">
    <property type="entry name" value="CHROMO"/>
    <property type="match status" value="1"/>
</dbReference>
<dbReference type="Gene3D" id="3.30.70.270">
    <property type="match status" value="2"/>
</dbReference>
<dbReference type="AlphaFoldDB" id="A0A3B4XYF0"/>
<dbReference type="PROSITE" id="PS50878">
    <property type="entry name" value="RT_POL"/>
    <property type="match status" value="1"/>
</dbReference>
<keyword evidence="9" id="KW-0064">Aspartyl protease</keyword>
<dbReference type="Pfam" id="PF17919">
    <property type="entry name" value="RT_RNaseH_2"/>
    <property type="match status" value="1"/>
</dbReference>
<evidence type="ECO:0000256" key="2">
    <source>
        <dbReference type="ARBA" id="ARBA00010879"/>
    </source>
</evidence>
<dbReference type="InterPro" id="IPR043128">
    <property type="entry name" value="Rev_trsase/Diguanyl_cyclase"/>
</dbReference>
<evidence type="ECO:0000256" key="12">
    <source>
        <dbReference type="ARBA" id="ARBA00022842"/>
    </source>
</evidence>
<feature type="region of interest" description="Disordered" evidence="20">
    <location>
        <begin position="1007"/>
        <end position="1049"/>
    </location>
</feature>
<keyword evidence="16" id="KW-0238">DNA-binding</keyword>
<keyword evidence="6" id="KW-0548">Nucleotidyltransferase</keyword>
<evidence type="ECO:0000256" key="10">
    <source>
        <dbReference type="ARBA" id="ARBA00022759"/>
    </source>
</evidence>
<keyword evidence="15" id="KW-0239">DNA-directed DNA polymerase</keyword>
<feature type="domain" description="Chromo" evidence="21">
    <location>
        <begin position="958"/>
        <end position="1016"/>
    </location>
</feature>
<organism evidence="24 25">
    <name type="scientific">Seriola lalandi dorsalis</name>
    <dbReference type="NCBI Taxonomy" id="1841481"/>
    <lineage>
        <taxon>Eukaryota</taxon>
        <taxon>Metazoa</taxon>
        <taxon>Chordata</taxon>
        <taxon>Craniata</taxon>
        <taxon>Vertebrata</taxon>
        <taxon>Euteleostomi</taxon>
        <taxon>Actinopterygii</taxon>
        <taxon>Neopterygii</taxon>
        <taxon>Teleostei</taxon>
        <taxon>Neoteleostei</taxon>
        <taxon>Acanthomorphata</taxon>
        <taxon>Carangaria</taxon>
        <taxon>Carangiformes</taxon>
        <taxon>Carangidae</taxon>
        <taxon>Seriola</taxon>
    </lineage>
</organism>
<dbReference type="InterPro" id="IPR021109">
    <property type="entry name" value="Peptidase_aspartic_dom_sf"/>
</dbReference>
<keyword evidence="18" id="KW-0511">Multifunctional enzyme</keyword>
<keyword evidence="10" id="KW-0255">Endonuclease</keyword>
<dbReference type="InterPro" id="IPR000953">
    <property type="entry name" value="Chromo/chromo_shadow_dom"/>
</dbReference>
<dbReference type="PROSITE" id="PS50013">
    <property type="entry name" value="CHROMO_2"/>
    <property type="match status" value="1"/>
</dbReference>
<dbReference type="GO" id="GO:0003887">
    <property type="term" value="F:DNA-directed DNA polymerase activity"/>
    <property type="evidence" value="ECO:0007669"/>
    <property type="project" value="UniProtKB-KW"/>
</dbReference>
<dbReference type="InterPro" id="IPR056924">
    <property type="entry name" value="SH3_Tf2-1"/>
</dbReference>
<dbReference type="SUPFAM" id="SSF56672">
    <property type="entry name" value="DNA/RNA polymerases"/>
    <property type="match status" value="1"/>
</dbReference>
<dbReference type="Pfam" id="PF17921">
    <property type="entry name" value="Integrase_H2C2"/>
    <property type="match status" value="1"/>
</dbReference>
<name>A0A3B4XYF0_SERLL</name>
<dbReference type="PANTHER" id="PTHR37984:SF5">
    <property type="entry name" value="PROTEIN NYNRIN-LIKE"/>
    <property type="match status" value="1"/>
</dbReference>
<feature type="domain" description="Reverse transcriptase" evidence="22">
    <location>
        <begin position="138"/>
        <end position="317"/>
    </location>
</feature>
<keyword evidence="14" id="KW-0695">RNA-directed DNA polymerase</keyword>
<dbReference type="Gene3D" id="3.10.10.10">
    <property type="entry name" value="HIV Type 1 Reverse Transcriptase, subunit A, domain 1"/>
    <property type="match status" value="1"/>
</dbReference>
<dbReference type="Ensembl" id="ENSSLDT00000021454.1">
    <property type="protein sequence ID" value="ENSSLDP00000020761.1"/>
    <property type="gene ID" value="ENSSLDG00000016219.1"/>
</dbReference>
<dbReference type="GO" id="GO:0046872">
    <property type="term" value="F:metal ion binding"/>
    <property type="evidence" value="ECO:0007669"/>
    <property type="project" value="UniProtKB-KW"/>
</dbReference>
<dbReference type="Gene3D" id="2.40.70.10">
    <property type="entry name" value="Acid Proteases"/>
    <property type="match status" value="1"/>
</dbReference>
<keyword evidence="11" id="KW-0378">Hydrolase</keyword>
<sequence>MLLSGNHHETVQFHVLPSPCIPLILGYPWLLRHNPHIDWAAGTILGWSPSCHQICLRHASVPQHSACSSVMPTLSGVPPEYHDFREVFSKAKATSLPPHRPYDCAIDLQPGNTPPKGRLYSLSGPEREAMEAYINDSLAAGIIRPSSSPAGAGFFFVEKKDKTLRPCIDYRGLNDITIKNRYPLPLISSAFELLQGATIFTKLDLRNAYHLVRIREGDEWKTAFNTPSGHYEYLVMPFGLTNAPAVFQALVNDVLRDMLNRFVFVYLDDILIFSKTREEHVSHVQAVLKRLLENSLFVKAEKCEFHASSVSFLGYIVAPGSLQMDPSKVSAVTSWPIPDSRKHLQRFLGFANFYRRFIRNYSTVAAPITALTSTKVPFHWTSAADEAFQTLKACFTSAPILQVPDPDCQFVVEVDASDVGVGAVLSQRAASDQKLHPCAFFSRRLSPAERNYDIGNRELLAVKLALEVWRHWLEGTRLPFLVWTDHKNLEYIRTAKRLTSRQARWSLFFTRFNFSLSYRPGSRNIKPDALSRQFKGEGEAREEADSILPYPCVIASLTWEVEERVKAAMENQPGPSACPPNRLFVPSALRSDVLQWAHSFRLTCHPGIRRTCDVLKQRFWWATLEEDTREYINACPVCSQHKPSHQSPAGFLHPLPVPRRPWSHISLDFVTGLPSSDGNTVILTVVDRFSKMAHFIPLSKIPSAKETAQLVLLHIFRLHGLPTDVVSDRGPQFTSIFWREFCAQLGASVSLSSGFHPQSNGQAERMNQEMETTLRCMVSRNPSSWSQQLLWVEYAHNSLTSSATGLSPFQCCYGYQPPLFPALEGEATCPSVQAFIRRCRRTWIQARAALLRASDRYSSSANRRRTQAPTYQVGQKVWLSTRDLPLRVESRKLAPRFIGPFPILKVINPAAVRLQLPRSMRIHPTFHVSRVKPVLESPLVPPTPPPPPPRLIDGGPAYAVRRLLRSRRRGRGLQYLVDWDGYGPEERSWVPAGHILDPRLITDFHRQHPEQPSRSTSSAGATHRGPSVPPMPVDLEGEGVSSSEEDSSS</sequence>
<keyword evidence="7" id="KW-0540">Nuclease</keyword>
<dbReference type="FunFam" id="3.10.20.370:FF:000003">
    <property type="entry name" value="Transposon Tf2-6 polyprotein"/>
    <property type="match status" value="1"/>
</dbReference>
<dbReference type="InterPro" id="IPR041588">
    <property type="entry name" value="Integrase_H2C2"/>
</dbReference>
<evidence type="ECO:0000256" key="9">
    <source>
        <dbReference type="ARBA" id="ARBA00022750"/>
    </source>
</evidence>
<evidence type="ECO:0000259" key="23">
    <source>
        <dbReference type="PROSITE" id="PS50994"/>
    </source>
</evidence>
<evidence type="ECO:0000256" key="11">
    <source>
        <dbReference type="ARBA" id="ARBA00022801"/>
    </source>
</evidence>
<dbReference type="GO" id="GO:0004190">
    <property type="term" value="F:aspartic-type endopeptidase activity"/>
    <property type="evidence" value="ECO:0007669"/>
    <property type="project" value="UniProtKB-KW"/>
</dbReference>
<feature type="domain" description="Integrase catalytic" evidence="23">
    <location>
        <begin position="657"/>
        <end position="816"/>
    </location>
</feature>
<dbReference type="GO" id="GO:0015074">
    <property type="term" value="P:DNA integration"/>
    <property type="evidence" value="ECO:0007669"/>
    <property type="project" value="UniProtKB-KW"/>
</dbReference>
<evidence type="ECO:0000256" key="20">
    <source>
        <dbReference type="SAM" id="MobiDB-lite"/>
    </source>
</evidence>
<keyword evidence="8" id="KW-0479">Metal-binding</keyword>
<dbReference type="InterPro" id="IPR050951">
    <property type="entry name" value="Retrovirus_Pol_polyprotein"/>
</dbReference>
<evidence type="ECO:0000256" key="19">
    <source>
        <dbReference type="ARBA" id="ARBA00039658"/>
    </source>
</evidence>
<dbReference type="GO" id="GO:0004523">
    <property type="term" value="F:RNA-DNA hybrid ribonuclease activity"/>
    <property type="evidence" value="ECO:0007669"/>
    <property type="project" value="UniProtKB-EC"/>
</dbReference>
<evidence type="ECO:0000256" key="14">
    <source>
        <dbReference type="ARBA" id="ARBA00022918"/>
    </source>
</evidence>
<dbReference type="FunFam" id="3.30.70.270:FF:000020">
    <property type="entry name" value="Transposon Tf2-6 polyprotein-like Protein"/>
    <property type="match status" value="1"/>
</dbReference>
<evidence type="ECO:0000256" key="13">
    <source>
        <dbReference type="ARBA" id="ARBA00022908"/>
    </source>
</evidence>
<dbReference type="InterPro" id="IPR036397">
    <property type="entry name" value="RNaseH_sf"/>
</dbReference>
<dbReference type="Gene3D" id="3.30.420.10">
    <property type="entry name" value="Ribonuclease H-like superfamily/Ribonuclease H"/>
    <property type="match status" value="1"/>
</dbReference>
<comment type="subcellular location">
    <subcellularLocation>
        <location evidence="1">Nucleus</location>
    </subcellularLocation>
</comment>
<dbReference type="Proteomes" id="UP000261360">
    <property type="component" value="Unplaced"/>
</dbReference>
<proteinExistence type="inferred from homology"/>
<dbReference type="Pfam" id="PF00078">
    <property type="entry name" value="RVT_1"/>
    <property type="match status" value="1"/>
</dbReference>
<dbReference type="GeneTree" id="ENSGT01060000248608"/>
<dbReference type="InterPro" id="IPR000477">
    <property type="entry name" value="RT_dom"/>
</dbReference>
<dbReference type="Pfam" id="PF00665">
    <property type="entry name" value="rve"/>
    <property type="match status" value="1"/>
</dbReference>
<dbReference type="InterPro" id="IPR043502">
    <property type="entry name" value="DNA/RNA_pol_sf"/>
</dbReference>
<dbReference type="GO" id="GO:0005634">
    <property type="term" value="C:nucleus"/>
    <property type="evidence" value="ECO:0007669"/>
    <property type="project" value="UniProtKB-SubCell"/>
</dbReference>
<keyword evidence="17" id="KW-0233">DNA recombination</keyword>
<dbReference type="InterPro" id="IPR016197">
    <property type="entry name" value="Chromo-like_dom_sf"/>
</dbReference>
<dbReference type="PROSITE" id="PS50994">
    <property type="entry name" value="INTEGRASE"/>
    <property type="match status" value="1"/>
</dbReference>
<comment type="similarity">
    <text evidence="2">Belongs to the beta type-B retroviral polymerase family. HERV class-II K(HML-2) pol subfamily.</text>
</comment>
<dbReference type="InterPro" id="IPR012337">
    <property type="entry name" value="RNaseH-like_sf"/>
</dbReference>
<evidence type="ECO:0000256" key="15">
    <source>
        <dbReference type="ARBA" id="ARBA00022932"/>
    </source>
</evidence>
<dbReference type="CDD" id="cd01647">
    <property type="entry name" value="RT_LTR"/>
    <property type="match status" value="1"/>
</dbReference>
<reference evidence="24" key="2">
    <citation type="submission" date="2025-09" db="UniProtKB">
        <authorList>
            <consortium name="Ensembl"/>
        </authorList>
    </citation>
    <scope>IDENTIFICATION</scope>
</reference>
<dbReference type="EC" id="3.1.26.4" evidence="3"/>
<evidence type="ECO:0000256" key="17">
    <source>
        <dbReference type="ARBA" id="ARBA00023172"/>
    </source>
</evidence>
<keyword evidence="25" id="KW-1185">Reference proteome</keyword>
<evidence type="ECO:0000256" key="18">
    <source>
        <dbReference type="ARBA" id="ARBA00023268"/>
    </source>
</evidence>
<evidence type="ECO:0000256" key="4">
    <source>
        <dbReference type="ARBA" id="ARBA00022670"/>
    </source>
</evidence>
<dbReference type="FunFam" id="1.10.340.70:FF:000001">
    <property type="entry name" value="Retrovirus-related Pol polyprotein from transposon gypsy-like Protein"/>
    <property type="match status" value="1"/>
</dbReference>
<evidence type="ECO:0000259" key="21">
    <source>
        <dbReference type="PROSITE" id="PS50013"/>
    </source>
</evidence>
<evidence type="ECO:0000313" key="24">
    <source>
        <dbReference type="Ensembl" id="ENSSLDP00000020761.1"/>
    </source>
</evidence>
<evidence type="ECO:0000256" key="16">
    <source>
        <dbReference type="ARBA" id="ARBA00023125"/>
    </source>
</evidence>
<dbReference type="PANTHER" id="PTHR37984">
    <property type="entry name" value="PROTEIN CBG26694"/>
    <property type="match status" value="1"/>
</dbReference>
<evidence type="ECO:0000256" key="5">
    <source>
        <dbReference type="ARBA" id="ARBA00022679"/>
    </source>
</evidence>
<dbReference type="InterPro" id="IPR041577">
    <property type="entry name" value="RT_RNaseH_2"/>
</dbReference>
<dbReference type="Gene3D" id="1.10.340.70">
    <property type="match status" value="1"/>
</dbReference>
<dbReference type="Pfam" id="PF24626">
    <property type="entry name" value="SH3_Tf2-1"/>
    <property type="match status" value="1"/>
</dbReference>
<keyword evidence="5" id="KW-0808">Transferase</keyword>
<dbReference type="GO" id="GO:0003677">
    <property type="term" value="F:DNA binding"/>
    <property type="evidence" value="ECO:0007669"/>
    <property type="project" value="UniProtKB-KW"/>
</dbReference>
<evidence type="ECO:0000256" key="3">
    <source>
        <dbReference type="ARBA" id="ARBA00012180"/>
    </source>
</evidence>
<reference evidence="24" key="1">
    <citation type="submission" date="2025-08" db="UniProtKB">
        <authorList>
            <consortium name="Ensembl"/>
        </authorList>
    </citation>
    <scope>IDENTIFICATION</scope>
</reference>
<protein>
    <recommendedName>
        <fullName evidence="19">Gypsy retrotransposon integrase-like protein 1</fullName>
        <ecNumber evidence="3">3.1.26.4</ecNumber>
    </recommendedName>
</protein>
<evidence type="ECO:0000256" key="1">
    <source>
        <dbReference type="ARBA" id="ARBA00004123"/>
    </source>
</evidence>
<dbReference type="Pfam" id="PF00385">
    <property type="entry name" value="Chromo"/>
    <property type="match status" value="1"/>
</dbReference>
<evidence type="ECO:0000256" key="7">
    <source>
        <dbReference type="ARBA" id="ARBA00022722"/>
    </source>
</evidence>
<keyword evidence="13" id="KW-0229">DNA integration</keyword>
<dbReference type="SUPFAM" id="SSF54160">
    <property type="entry name" value="Chromo domain-like"/>
    <property type="match status" value="1"/>
</dbReference>
<dbReference type="GO" id="GO:0003964">
    <property type="term" value="F:RNA-directed DNA polymerase activity"/>
    <property type="evidence" value="ECO:0007669"/>
    <property type="project" value="UniProtKB-KW"/>
</dbReference>
<dbReference type="STRING" id="1841481.ENSSLDP00000020761"/>
<evidence type="ECO:0000256" key="6">
    <source>
        <dbReference type="ARBA" id="ARBA00022695"/>
    </source>
</evidence>
<keyword evidence="4" id="KW-0645">Protease</keyword>
<accession>A0A3B4XYF0</accession>
<dbReference type="FunFam" id="3.30.420.10:FF:000032">
    <property type="entry name" value="Retrovirus-related Pol polyprotein from transposon 297-like Protein"/>
    <property type="match status" value="1"/>
</dbReference>
<evidence type="ECO:0000313" key="25">
    <source>
        <dbReference type="Proteomes" id="UP000261360"/>
    </source>
</evidence>
<dbReference type="GO" id="GO:0006508">
    <property type="term" value="P:proteolysis"/>
    <property type="evidence" value="ECO:0007669"/>
    <property type="project" value="UniProtKB-KW"/>
</dbReference>